<comment type="caution">
    <text evidence="9">The sequence shown here is derived from an EMBL/GenBank/DDBJ whole genome shotgun (WGS) entry which is preliminary data.</text>
</comment>
<evidence type="ECO:0000256" key="2">
    <source>
        <dbReference type="ARBA" id="ARBA00006178"/>
    </source>
</evidence>
<feature type="compositionally biased region" description="Basic and acidic residues" evidence="7">
    <location>
        <begin position="797"/>
        <end position="827"/>
    </location>
</feature>
<evidence type="ECO:0000256" key="3">
    <source>
        <dbReference type="ARBA" id="ARBA00023015"/>
    </source>
</evidence>
<feature type="compositionally biased region" description="Low complexity" evidence="7">
    <location>
        <begin position="189"/>
        <end position="206"/>
    </location>
</feature>
<dbReference type="Pfam" id="PF12174">
    <property type="entry name" value="RST"/>
    <property type="match status" value="1"/>
</dbReference>
<feature type="region of interest" description="Disordered" evidence="7">
    <location>
        <begin position="126"/>
        <end position="216"/>
    </location>
</feature>
<evidence type="ECO:0000256" key="7">
    <source>
        <dbReference type="SAM" id="MobiDB-lite"/>
    </source>
</evidence>
<feature type="region of interest" description="Disordered" evidence="7">
    <location>
        <begin position="592"/>
        <end position="636"/>
    </location>
</feature>
<organism evidence="9 10">
    <name type="scientific">Vanilla planifolia</name>
    <name type="common">Vanilla</name>
    <dbReference type="NCBI Taxonomy" id="51239"/>
    <lineage>
        <taxon>Eukaryota</taxon>
        <taxon>Viridiplantae</taxon>
        <taxon>Streptophyta</taxon>
        <taxon>Embryophyta</taxon>
        <taxon>Tracheophyta</taxon>
        <taxon>Spermatophyta</taxon>
        <taxon>Magnoliopsida</taxon>
        <taxon>Liliopsida</taxon>
        <taxon>Asparagales</taxon>
        <taxon>Orchidaceae</taxon>
        <taxon>Vanilloideae</taxon>
        <taxon>Vanilleae</taxon>
        <taxon>Vanilla</taxon>
    </lineage>
</organism>
<evidence type="ECO:0000256" key="6">
    <source>
        <dbReference type="ARBA" id="ARBA00058775"/>
    </source>
</evidence>
<evidence type="ECO:0000313" key="9">
    <source>
        <dbReference type="EMBL" id="KAG0451176.1"/>
    </source>
</evidence>
<accession>A0A835PCJ0</accession>
<dbReference type="Pfam" id="PF05236">
    <property type="entry name" value="TAF4"/>
    <property type="match status" value="1"/>
</dbReference>
<proteinExistence type="inferred from homology"/>
<dbReference type="InterPro" id="IPR007900">
    <property type="entry name" value="TAF4_C"/>
</dbReference>
<dbReference type="Proteomes" id="UP000639772">
    <property type="component" value="Unassembled WGS sequence"/>
</dbReference>
<dbReference type="InterPro" id="IPR009072">
    <property type="entry name" value="Histone-fold"/>
</dbReference>
<feature type="domain" description="RST" evidence="8">
    <location>
        <begin position="239"/>
        <end position="310"/>
    </location>
</feature>
<protein>
    <recommendedName>
        <fullName evidence="8">RST domain-containing protein</fullName>
    </recommendedName>
</protein>
<dbReference type="GO" id="GO:0016251">
    <property type="term" value="F:RNA polymerase II general transcription initiation factor activity"/>
    <property type="evidence" value="ECO:0007669"/>
    <property type="project" value="TreeGrafter"/>
</dbReference>
<feature type="compositionally biased region" description="Polar residues" evidence="7">
    <location>
        <begin position="865"/>
        <end position="879"/>
    </location>
</feature>
<dbReference type="GO" id="GO:0006367">
    <property type="term" value="P:transcription initiation at RNA polymerase II promoter"/>
    <property type="evidence" value="ECO:0007669"/>
    <property type="project" value="TreeGrafter"/>
</dbReference>
<dbReference type="GO" id="GO:0005669">
    <property type="term" value="C:transcription factor TFIID complex"/>
    <property type="evidence" value="ECO:0007669"/>
    <property type="project" value="InterPro"/>
</dbReference>
<dbReference type="PANTHER" id="PTHR15138:SF14">
    <property type="entry name" value="TRANSCRIPTION INITIATION FACTOR TFIID SUBUNIT 4"/>
    <property type="match status" value="1"/>
</dbReference>
<dbReference type="FunFam" id="1.10.20.10:FF:000015">
    <property type="entry name" value="Transcription initiation factor TFIID subunit 4B"/>
    <property type="match status" value="1"/>
</dbReference>
<comment type="function">
    <text evidence="6">TAFs are components of the transcription factor IID (TFIID) complex that is essential for mediating regulation of RNA polymerase transcription.</text>
</comment>
<dbReference type="AlphaFoldDB" id="A0A835PCJ0"/>
<dbReference type="InterPro" id="IPR022003">
    <property type="entry name" value="RST"/>
</dbReference>
<dbReference type="OrthoDB" id="21060at2759"/>
<feature type="compositionally biased region" description="Polar residues" evidence="7">
    <location>
        <begin position="509"/>
        <end position="524"/>
    </location>
</feature>
<feature type="region of interest" description="Disordered" evidence="7">
    <location>
        <begin position="771"/>
        <end position="827"/>
    </location>
</feature>
<evidence type="ECO:0000256" key="5">
    <source>
        <dbReference type="ARBA" id="ARBA00023242"/>
    </source>
</evidence>
<feature type="compositionally biased region" description="Polar residues" evidence="7">
    <location>
        <begin position="207"/>
        <end position="216"/>
    </location>
</feature>
<comment type="similarity">
    <text evidence="2">Belongs to the TAF4 family.</text>
</comment>
<dbReference type="PANTHER" id="PTHR15138">
    <property type="entry name" value="TRANSCRIPTION INITIATION FACTOR TFIID SUBUNIT 4"/>
    <property type="match status" value="1"/>
</dbReference>
<evidence type="ECO:0000256" key="1">
    <source>
        <dbReference type="ARBA" id="ARBA00004123"/>
    </source>
</evidence>
<name>A0A835PCJ0_VANPL</name>
<dbReference type="InterPro" id="IPR045144">
    <property type="entry name" value="TAF4"/>
</dbReference>
<feature type="region of interest" description="Disordered" evidence="7">
    <location>
        <begin position="859"/>
        <end position="904"/>
    </location>
</feature>
<evidence type="ECO:0000256" key="4">
    <source>
        <dbReference type="ARBA" id="ARBA00023163"/>
    </source>
</evidence>
<keyword evidence="3" id="KW-0805">Transcription regulation</keyword>
<dbReference type="PROSITE" id="PS51879">
    <property type="entry name" value="RST"/>
    <property type="match status" value="1"/>
</dbReference>
<evidence type="ECO:0000259" key="8">
    <source>
        <dbReference type="PROSITE" id="PS51879"/>
    </source>
</evidence>
<dbReference type="GO" id="GO:0046982">
    <property type="term" value="F:protein heterodimerization activity"/>
    <property type="evidence" value="ECO:0007669"/>
    <property type="project" value="InterPro"/>
</dbReference>
<feature type="compositionally biased region" description="Polar residues" evidence="7">
    <location>
        <begin position="329"/>
        <end position="361"/>
    </location>
</feature>
<keyword evidence="5" id="KW-0539">Nucleus</keyword>
<sequence>MDPSIVKFFEDDEDESMHSGADVEAFSAALTRDIGGEPSTSTHQPHHSDVGTDCQGSSSSASQKLPEQWETSTQDDAGQGSISVPKPLLEGNGCSQDGNAGQLIDHKEEKNFQLLDTQVSQLEQTDGANAKDEATESQPQSVQHFSLEGHSQSERLPSLERNPTTAVETDEIKKTDELSVDSLKQELAQPSKNQQPQNPQQLNVQQTVNSNESNAPNSLRQLNVQQPQNFDDASNPARQAKPMATIPFHMLIPILRPHLDKDRSMQLQSIFSKLRSNEVSKDDFLRVIRNIVGDQMLRQAVQKLQIQLQAQASRNPQTSPNLYSLQNQKVQKSPLGQPQLSSSTFTRQTESTFPTAEVSRQMSRELDGKATHSGQTRSAGLGVVNQEREIAISPFQAANKQPQHTQMPQSSFPMYGVAPTNFQSHQFSRPSIGAQSTSHKLQGQDSQTRQALHAQGIAATQIGSSQLMSMAHMRKYELQNTITESKRGYGGSFAGHPLSQQNSVTLQTYSNKEQRSTAIPSISNVKPEVMDQASESAGMPKLTFPESSSHGIGNIEQNELQSSKVAFSAPMNTLGSHVPGLVPSNIDGAIQVSSSMPSHVPGTTAKTPQKKSLAGQKKPLEASGTSPPSKKPKISGALHDQSIDHLNDVTAVSGVNLREEEEQLLCAPKGESRASEATRRVVQEEEERLILQRIPLQKKLAEITNDCGIKNIGNDVERCLSLCVEERLRGLITTLVKLSKQRVDGEKSRHRFVVTSDVGQQILTINRKMKEDWDKKQAEESEKLRKVVEGEGDTGSEAEKEKEKDKEKDDGRPKATKANKEEDDKMRTTAANVAARAAVGGDDMLSKWQLMAEQARQKREGLDGASSSLANKTVGTKSLATLRKHEQQESERRGSLPPLPGVPRKMTKAQAGIILHTKVSHRISMKDVISALEREPQMSKSTLIYRLYERKTGDSAVE</sequence>
<keyword evidence="4" id="KW-0804">Transcription</keyword>
<gene>
    <name evidence="9" type="ORF">HPP92_026372</name>
</gene>
<feature type="compositionally biased region" description="Basic and acidic residues" evidence="7">
    <location>
        <begin position="883"/>
        <end position="894"/>
    </location>
</feature>
<feature type="compositionally biased region" description="Basic and acidic residues" evidence="7">
    <location>
        <begin position="771"/>
        <end position="789"/>
    </location>
</feature>
<reference evidence="9 10" key="1">
    <citation type="journal article" date="2020" name="Nat. Food">
        <title>A phased Vanilla planifolia genome enables genetic improvement of flavour and production.</title>
        <authorList>
            <person name="Hasing T."/>
            <person name="Tang H."/>
            <person name="Brym M."/>
            <person name="Khazi F."/>
            <person name="Huang T."/>
            <person name="Chambers A.H."/>
        </authorList>
    </citation>
    <scope>NUCLEOTIDE SEQUENCE [LARGE SCALE GENOMIC DNA]</scope>
    <source>
        <tissue evidence="9">Leaf</tissue>
    </source>
</reference>
<dbReference type="EMBL" id="JADCNM010000075">
    <property type="protein sequence ID" value="KAG0451176.1"/>
    <property type="molecule type" value="Genomic_DNA"/>
</dbReference>
<feature type="region of interest" description="Disordered" evidence="7">
    <location>
        <begin position="329"/>
        <end position="379"/>
    </location>
</feature>
<evidence type="ECO:0000313" key="10">
    <source>
        <dbReference type="Proteomes" id="UP000639772"/>
    </source>
</evidence>
<dbReference type="CDD" id="cd08045">
    <property type="entry name" value="HFD_TAF4"/>
    <property type="match status" value="1"/>
</dbReference>
<feature type="region of interest" description="Disordered" evidence="7">
    <location>
        <begin position="509"/>
        <end position="553"/>
    </location>
</feature>
<dbReference type="GO" id="GO:0003677">
    <property type="term" value="F:DNA binding"/>
    <property type="evidence" value="ECO:0007669"/>
    <property type="project" value="TreeGrafter"/>
</dbReference>
<feature type="compositionally biased region" description="Polar residues" evidence="7">
    <location>
        <begin position="54"/>
        <end position="82"/>
    </location>
</feature>
<feature type="region of interest" description="Disordered" evidence="7">
    <location>
        <begin position="1"/>
        <end position="111"/>
    </location>
</feature>
<comment type="subcellular location">
    <subcellularLocation>
        <location evidence="1">Nucleus</location>
    </subcellularLocation>
</comment>
<dbReference type="Gene3D" id="1.10.20.10">
    <property type="entry name" value="Histone, subunit A"/>
    <property type="match status" value="1"/>
</dbReference>